<dbReference type="Gene3D" id="3.30.1610.20">
    <property type="entry name" value="Hen1, N-terminal domain"/>
    <property type="match status" value="1"/>
</dbReference>
<dbReference type="PATRIC" id="fig|213810.4.peg.1741"/>
<keyword evidence="8" id="KW-0460">Magnesium</keyword>
<dbReference type="KEGG" id="rch:RUM_18440"/>
<evidence type="ECO:0000259" key="14">
    <source>
        <dbReference type="Pfam" id="PF12623"/>
    </source>
</evidence>
<dbReference type="EC" id="2.1.1.386" evidence="11"/>
<comment type="cofactor">
    <cofactor evidence="1">
        <name>Mg(2+)</name>
        <dbReference type="ChEBI" id="CHEBI:18420"/>
    </cofactor>
</comment>
<keyword evidence="5 15" id="KW-0808">Transferase</keyword>
<keyword evidence="10" id="KW-0943">RNA-mediated gene silencing</keyword>
<reference evidence="15" key="1">
    <citation type="submission" date="2010-03" db="EMBL/GenBank/DDBJ databases">
        <title>The genome sequence of Ruminococcus sp. 18P13.</title>
        <authorList>
            <consortium name="metaHIT consortium -- http://www.metahit.eu/"/>
            <person name="Pajon A."/>
            <person name="Turner K."/>
            <person name="Parkhill J."/>
            <person name="Bernalier A."/>
        </authorList>
    </citation>
    <scope>NUCLEOTIDE SEQUENCE [LARGE SCALE GENOMIC DNA]</scope>
    <source>
        <strain evidence="15">Type strain: 18P13</strain>
    </source>
</reference>
<keyword evidence="9" id="KW-0694">RNA-binding</keyword>
<dbReference type="GO" id="GO:0046872">
    <property type="term" value="F:metal ion binding"/>
    <property type="evidence" value="ECO:0007669"/>
    <property type="project" value="UniProtKB-KW"/>
</dbReference>
<dbReference type="AlphaFoldDB" id="D4LE51"/>
<evidence type="ECO:0000256" key="4">
    <source>
        <dbReference type="ARBA" id="ARBA00022603"/>
    </source>
</evidence>
<keyword evidence="6" id="KW-0949">S-adenosyl-L-methionine</keyword>
<evidence type="ECO:0000256" key="8">
    <source>
        <dbReference type="ARBA" id="ARBA00022842"/>
    </source>
</evidence>
<reference evidence="15" key="2">
    <citation type="submission" date="2010-03" db="EMBL/GenBank/DDBJ databases">
        <authorList>
            <person name="Pajon A."/>
        </authorList>
    </citation>
    <scope>NUCLEOTIDE SEQUENCE</scope>
    <source>
        <strain evidence="15">Type strain: 18P13</strain>
    </source>
</reference>
<dbReference type="InterPro" id="IPR038546">
    <property type="entry name" value="Hen1_N_sf"/>
</dbReference>
<name>D4LE51_RUMC1</name>
<dbReference type="PANTHER" id="PTHR21404">
    <property type="entry name" value="HEN1"/>
    <property type="match status" value="1"/>
</dbReference>
<keyword evidence="7" id="KW-0479">Metal-binding</keyword>
<evidence type="ECO:0000256" key="12">
    <source>
        <dbReference type="ARBA" id="ARBA00048418"/>
    </source>
</evidence>
<dbReference type="InterPro" id="IPR024740">
    <property type="entry name" value="Hen1_N"/>
</dbReference>
<organism evidence="15 16">
    <name type="scientific">Ruminococcus champanellensis (strain DSM 18848 / JCM 17042 / KCTC 15320 / 18P13)</name>
    <dbReference type="NCBI Taxonomy" id="213810"/>
    <lineage>
        <taxon>Bacteria</taxon>
        <taxon>Bacillati</taxon>
        <taxon>Bacillota</taxon>
        <taxon>Clostridia</taxon>
        <taxon>Eubacteriales</taxon>
        <taxon>Oscillospiraceae</taxon>
        <taxon>Ruminococcus</taxon>
    </lineage>
</organism>
<dbReference type="GO" id="GO:0001510">
    <property type="term" value="P:RNA methylation"/>
    <property type="evidence" value="ECO:0007669"/>
    <property type="project" value="InterPro"/>
</dbReference>
<accession>D4LE51</accession>
<evidence type="ECO:0000256" key="11">
    <source>
        <dbReference type="ARBA" id="ARBA00035025"/>
    </source>
</evidence>
<proteinExistence type="inferred from homology"/>
<feature type="domain" description="Hen1 N-terminal" evidence="14">
    <location>
        <begin position="26"/>
        <end position="265"/>
    </location>
</feature>
<evidence type="ECO:0000256" key="1">
    <source>
        <dbReference type="ARBA" id="ARBA00001946"/>
    </source>
</evidence>
<evidence type="ECO:0000256" key="3">
    <source>
        <dbReference type="ARBA" id="ARBA00021330"/>
    </source>
</evidence>
<dbReference type="PANTHER" id="PTHR21404:SF3">
    <property type="entry name" value="SMALL RNA 2'-O-METHYLTRANSFERASE"/>
    <property type="match status" value="1"/>
</dbReference>
<dbReference type="STRING" id="213810.RUM_18440"/>
<evidence type="ECO:0000256" key="2">
    <source>
        <dbReference type="ARBA" id="ARBA00009026"/>
    </source>
</evidence>
<evidence type="ECO:0000256" key="9">
    <source>
        <dbReference type="ARBA" id="ARBA00022884"/>
    </source>
</evidence>
<dbReference type="GO" id="GO:0031047">
    <property type="term" value="P:regulatory ncRNA-mediated gene silencing"/>
    <property type="evidence" value="ECO:0007669"/>
    <property type="project" value="UniProtKB-KW"/>
</dbReference>
<dbReference type="SUPFAM" id="SSF53335">
    <property type="entry name" value="S-adenosyl-L-methionine-dependent methyltransferases"/>
    <property type="match status" value="1"/>
</dbReference>
<dbReference type="Pfam" id="PF12623">
    <property type="entry name" value="Hen1_L"/>
    <property type="match status" value="1"/>
</dbReference>
<protein>
    <recommendedName>
        <fullName evidence="3">Small RNA 2'-O-methyltransferase</fullName>
        <ecNumber evidence="11">2.1.1.386</ecNumber>
    </recommendedName>
</protein>
<dbReference type="GO" id="GO:0003723">
    <property type="term" value="F:RNA binding"/>
    <property type="evidence" value="ECO:0007669"/>
    <property type="project" value="UniProtKB-KW"/>
</dbReference>
<dbReference type="InterPro" id="IPR026610">
    <property type="entry name" value="Hen1"/>
</dbReference>
<evidence type="ECO:0000256" key="7">
    <source>
        <dbReference type="ARBA" id="ARBA00022723"/>
    </source>
</evidence>
<comment type="similarity">
    <text evidence="2">Belongs to the methyltransferase superfamily. HEN1 family.</text>
</comment>
<evidence type="ECO:0000313" key="15">
    <source>
        <dbReference type="EMBL" id="CBL17896.1"/>
    </source>
</evidence>
<evidence type="ECO:0000256" key="5">
    <source>
        <dbReference type="ARBA" id="ARBA00022679"/>
    </source>
</evidence>
<dbReference type="HOGENOM" id="CLU_042787_0_0_9"/>
<evidence type="ECO:0000313" key="16">
    <source>
        <dbReference type="Proteomes" id="UP000007054"/>
    </source>
</evidence>
<dbReference type="GO" id="GO:0090486">
    <property type="term" value="F:small RNA 2'-O-methyltransferase activity"/>
    <property type="evidence" value="ECO:0007669"/>
    <property type="project" value="UniProtKB-EC"/>
</dbReference>
<gene>
    <name evidence="15" type="ordered locus">RUM_18440</name>
</gene>
<evidence type="ECO:0000256" key="6">
    <source>
        <dbReference type="ARBA" id="ARBA00022691"/>
    </source>
</evidence>
<comment type="catalytic activity">
    <reaction evidence="12">
        <text>small RNA 3'-end nucleotide + S-adenosyl-L-methionine = small RNA 3'-end 2'-O-methylnucleotide + S-adenosyl-L-homocysteine + H(+)</text>
        <dbReference type="Rhea" id="RHEA:37887"/>
        <dbReference type="Rhea" id="RHEA-COMP:10415"/>
        <dbReference type="Rhea" id="RHEA-COMP:10416"/>
        <dbReference type="ChEBI" id="CHEBI:15378"/>
        <dbReference type="ChEBI" id="CHEBI:57856"/>
        <dbReference type="ChEBI" id="CHEBI:59789"/>
        <dbReference type="ChEBI" id="CHEBI:74896"/>
        <dbReference type="ChEBI" id="CHEBI:74898"/>
        <dbReference type="EC" id="2.1.1.386"/>
    </reaction>
</comment>
<sequence>MRSFFSVISSRQYAILSTDEKEESIMLLTITYTGQNARDLGYLLYKHPDRTQQFTLSFGKVYVFYPEASDDRTTAALLLDIDPIDLARGKAGSMEGGLFDYVNDRPYVSSSFLSTAIARVFGSAIHGVCDKKPELVQQRLALSARIHMLPCRGGETLARELFEPLGYQVMTKSYLLDEQFPQWGMSSYLDLEITGQVTLSRLLNHLYVLIPVFDRQKHYFVGEDEISKLLAHGKGWLETHPAREKITSRYFSMHKSYARQAMSLLEEQPSVDAEESEPEQTPFVSLNTKRLEAVRKAVLESGAATVLDLGCGECKLTRLLLEESQIRRITAADVSIQALERGKSRLRLERMPQAKREKLTLMHGSAVYRDPRFSGFDAACVVEVLEHLDPFRIPAFEQVLFAHAAPGTVILTTPNREYNVKYPALKTGALRHGDHRFEWTRQEFADWAAHVCRSYGYQVVCSGIGEEDPQVGAPTQMGVFTKCV</sequence>
<dbReference type="Proteomes" id="UP000007054">
    <property type="component" value="Chromosome"/>
</dbReference>
<feature type="domain" description="Methyltransferase type 12" evidence="13">
    <location>
        <begin position="307"/>
        <end position="409"/>
    </location>
</feature>
<dbReference type="Gene3D" id="3.40.50.150">
    <property type="entry name" value="Vaccinia Virus protein VP39"/>
    <property type="match status" value="1"/>
</dbReference>
<dbReference type="NCBIfam" id="TIGR04074">
    <property type="entry name" value="bacter_Hen1"/>
    <property type="match status" value="1"/>
</dbReference>
<dbReference type="InterPro" id="IPR013217">
    <property type="entry name" value="Methyltransf_12"/>
</dbReference>
<evidence type="ECO:0000259" key="13">
    <source>
        <dbReference type="Pfam" id="PF08242"/>
    </source>
</evidence>
<dbReference type="InterPro" id="IPR029063">
    <property type="entry name" value="SAM-dependent_MTases_sf"/>
</dbReference>
<evidence type="ECO:0000256" key="10">
    <source>
        <dbReference type="ARBA" id="ARBA00023158"/>
    </source>
</evidence>
<dbReference type="EMBL" id="FP929052">
    <property type="protein sequence ID" value="CBL17896.1"/>
    <property type="molecule type" value="Genomic_DNA"/>
</dbReference>
<dbReference type="InterPro" id="IPR024026">
    <property type="entry name" value="3'-RNA_MeTfrase_Hen1_bac"/>
</dbReference>
<dbReference type="Pfam" id="PF08242">
    <property type="entry name" value="Methyltransf_12"/>
    <property type="match status" value="1"/>
</dbReference>
<keyword evidence="4 15" id="KW-0489">Methyltransferase</keyword>
<keyword evidence="16" id="KW-1185">Reference proteome</keyword>
<dbReference type="CDD" id="cd02440">
    <property type="entry name" value="AdoMet_MTases"/>
    <property type="match status" value="1"/>
</dbReference>